<proteinExistence type="predicted"/>
<protein>
    <submittedName>
        <fullName evidence="3">GT4 family glycosyltransferase</fullName>
    </submittedName>
</protein>
<dbReference type="EMBL" id="CP053452">
    <property type="protein sequence ID" value="QJW92710.1"/>
    <property type="molecule type" value="Genomic_DNA"/>
</dbReference>
<dbReference type="CDD" id="cd03809">
    <property type="entry name" value="GT4_MtfB-like"/>
    <property type="match status" value="1"/>
</dbReference>
<sequence length="383" mass="42311">MRVGIDIQFAAAGNRSGLYTSVRYLVRELRPLVNDRVLLLANGDVCHPPLGRSEYNELVSAFDGGSLRLFSPWRRLYRIAPRLSPVHRLDALVHNLHGYLPPSRSGANVYVVPDVIPLGFDYGLPAFVDGYRVYYEAAVRNAEAIIVWSEHTRGDLLARVGGDPARVHVCPLAVGPEFHRPDPDAMRAGLSAVGLADTRYVLCVSTIEKRKNHAVLLRAFERVIRRDPSLPHKLVFVGGKWVGHEAVFELAQSLGLGERFVSLGFSDHLPHIYAGADAFVFPSVYEGFGLPPLEAMACGTPVLAADATALPEVVGDAGLLFKPHDHEELAESLYRVLTDADLRRDLSQKGLARASKYSWRRTAELYLGAFQNAREKFRKRAAG</sequence>
<dbReference type="SUPFAM" id="SSF53756">
    <property type="entry name" value="UDP-Glycosyltransferase/glycogen phosphorylase"/>
    <property type="match status" value="1"/>
</dbReference>
<gene>
    <name evidence="3" type="ORF">FTUN_0207</name>
</gene>
<dbReference type="AlphaFoldDB" id="A0A6M5YHC4"/>
<dbReference type="InterPro" id="IPR001296">
    <property type="entry name" value="Glyco_trans_1"/>
</dbReference>
<evidence type="ECO:0000313" key="3">
    <source>
        <dbReference type="EMBL" id="QJW92710.1"/>
    </source>
</evidence>
<reference evidence="4" key="1">
    <citation type="submission" date="2020-05" db="EMBL/GenBank/DDBJ databases">
        <title>Frigoriglobus tundricola gen. nov., sp. nov., a psychrotolerant cellulolytic planctomycete of the family Gemmataceae with two divergent copies of 16S rRNA gene.</title>
        <authorList>
            <person name="Kulichevskaya I.S."/>
            <person name="Ivanova A.A."/>
            <person name="Naumoff D.G."/>
            <person name="Beletsky A.V."/>
            <person name="Rijpstra W.I.C."/>
            <person name="Sinninghe Damste J.S."/>
            <person name="Mardanov A.V."/>
            <person name="Ravin N.V."/>
            <person name="Dedysh S.N."/>
        </authorList>
    </citation>
    <scope>NUCLEOTIDE SEQUENCE [LARGE SCALE GENOMIC DNA]</scope>
    <source>
        <strain evidence="4">PL17</strain>
    </source>
</reference>
<evidence type="ECO:0000259" key="2">
    <source>
        <dbReference type="Pfam" id="PF00534"/>
    </source>
</evidence>
<dbReference type="Gene3D" id="3.40.50.2000">
    <property type="entry name" value="Glycogen Phosphorylase B"/>
    <property type="match status" value="2"/>
</dbReference>
<dbReference type="RefSeq" id="WP_171469058.1">
    <property type="nucleotide sequence ID" value="NZ_CP053452.2"/>
</dbReference>
<keyword evidence="1 3" id="KW-0808">Transferase</keyword>
<evidence type="ECO:0000256" key="1">
    <source>
        <dbReference type="ARBA" id="ARBA00022679"/>
    </source>
</evidence>
<accession>A0A6M5YHC4</accession>
<dbReference type="Pfam" id="PF00534">
    <property type="entry name" value="Glycos_transf_1"/>
    <property type="match status" value="1"/>
</dbReference>
<organism evidence="3 4">
    <name type="scientific">Frigoriglobus tundricola</name>
    <dbReference type="NCBI Taxonomy" id="2774151"/>
    <lineage>
        <taxon>Bacteria</taxon>
        <taxon>Pseudomonadati</taxon>
        <taxon>Planctomycetota</taxon>
        <taxon>Planctomycetia</taxon>
        <taxon>Gemmatales</taxon>
        <taxon>Gemmataceae</taxon>
        <taxon>Frigoriglobus</taxon>
    </lineage>
</organism>
<name>A0A6M5YHC4_9BACT</name>
<evidence type="ECO:0000313" key="4">
    <source>
        <dbReference type="Proteomes" id="UP000503447"/>
    </source>
</evidence>
<keyword evidence="4" id="KW-1185">Reference proteome</keyword>
<dbReference type="GO" id="GO:0016757">
    <property type="term" value="F:glycosyltransferase activity"/>
    <property type="evidence" value="ECO:0007669"/>
    <property type="project" value="InterPro"/>
</dbReference>
<dbReference type="PANTHER" id="PTHR46401">
    <property type="entry name" value="GLYCOSYLTRANSFERASE WBBK-RELATED"/>
    <property type="match status" value="1"/>
</dbReference>
<dbReference type="FunFam" id="3.40.50.2000:FF:000119">
    <property type="entry name" value="Glycosyl transferase group 1"/>
    <property type="match status" value="1"/>
</dbReference>
<feature type="domain" description="Glycosyl transferase family 1" evidence="2">
    <location>
        <begin position="197"/>
        <end position="350"/>
    </location>
</feature>
<dbReference type="KEGG" id="ftj:FTUN_0207"/>
<dbReference type="GO" id="GO:0009103">
    <property type="term" value="P:lipopolysaccharide biosynthetic process"/>
    <property type="evidence" value="ECO:0007669"/>
    <property type="project" value="TreeGrafter"/>
</dbReference>
<dbReference type="Proteomes" id="UP000503447">
    <property type="component" value="Chromosome"/>
</dbReference>
<dbReference type="PANTHER" id="PTHR46401:SF2">
    <property type="entry name" value="GLYCOSYLTRANSFERASE WBBK-RELATED"/>
    <property type="match status" value="1"/>
</dbReference>